<name>A0A7V7QM61_9FIRM</name>
<dbReference type="PIRSF" id="PIRSF039012">
    <property type="entry name" value="ASP"/>
    <property type="match status" value="1"/>
</dbReference>
<dbReference type="PANTHER" id="PTHR37326:SF1">
    <property type="entry name" value="BLL3975 PROTEIN"/>
    <property type="match status" value="1"/>
</dbReference>
<proteinExistence type="predicted"/>
<reference evidence="6 7" key="1">
    <citation type="submission" date="2019-09" db="EMBL/GenBank/DDBJ databases">
        <authorList>
            <person name="Valk L.C."/>
        </authorList>
    </citation>
    <scope>NUCLEOTIDE SEQUENCE [LARGE SCALE GENOMIC DNA]</scope>
    <source>
        <strain evidence="6">GalUA</strain>
    </source>
</reference>
<evidence type="ECO:0000259" key="5">
    <source>
        <dbReference type="Pfam" id="PF24827"/>
    </source>
</evidence>
<protein>
    <submittedName>
        <fullName evidence="6">Succinylglutamate desuccinylase</fullName>
    </submittedName>
</protein>
<dbReference type="GO" id="GO:0016811">
    <property type="term" value="F:hydrolase activity, acting on carbon-nitrogen (but not peptide) bonds, in linear amides"/>
    <property type="evidence" value="ECO:0007669"/>
    <property type="project" value="InterPro"/>
</dbReference>
<dbReference type="InterPro" id="IPR053138">
    <property type="entry name" value="N-alpha-Ac-DABA_deacetylase"/>
</dbReference>
<dbReference type="SUPFAM" id="SSF53187">
    <property type="entry name" value="Zn-dependent exopeptidases"/>
    <property type="match status" value="1"/>
</dbReference>
<evidence type="ECO:0000256" key="2">
    <source>
        <dbReference type="ARBA" id="ARBA00022723"/>
    </source>
</evidence>
<evidence type="ECO:0000256" key="4">
    <source>
        <dbReference type="ARBA" id="ARBA00022833"/>
    </source>
</evidence>
<dbReference type="RefSeq" id="WP_151142450.1">
    <property type="nucleotide sequence ID" value="NZ_WAGX01000004.1"/>
</dbReference>
<keyword evidence="3" id="KW-0378">Hydrolase</keyword>
<comment type="caution">
    <text evidence="6">The sequence shown here is derived from an EMBL/GenBank/DDBJ whole genome shotgun (WGS) entry which is preliminary data.</text>
</comment>
<feature type="domain" description="Succinylglutamate desuccinylase/Aspartoacylase catalytic" evidence="5">
    <location>
        <begin position="37"/>
        <end position="223"/>
    </location>
</feature>
<keyword evidence="4" id="KW-0862">Zinc</keyword>
<dbReference type="OrthoDB" id="9782876at2"/>
<keyword evidence="7" id="KW-1185">Reference proteome</keyword>
<dbReference type="InterPro" id="IPR043795">
    <property type="entry name" value="N-alpha-Ac-DABA-like"/>
</dbReference>
<dbReference type="EMBL" id="WAGX01000004">
    <property type="protein sequence ID" value="KAB1439691.1"/>
    <property type="molecule type" value="Genomic_DNA"/>
</dbReference>
<accession>A0A7V7QM61</accession>
<evidence type="ECO:0000256" key="1">
    <source>
        <dbReference type="ARBA" id="ARBA00001947"/>
    </source>
</evidence>
<comment type="cofactor">
    <cofactor evidence="1">
        <name>Zn(2+)</name>
        <dbReference type="ChEBI" id="CHEBI:29105"/>
    </cofactor>
</comment>
<evidence type="ECO:0000313" key="6">
    <source>
        <dbReference type="EMBL" id="KAB1439691.1"/>
    </source>
</evidence>
<keyword evidence="2" id="KW-0479">Metal-binding</keyword>
<organism evidence="6 7">
    <name type="scientific">Candidatus Galacturonatibacter soehngenii</name>
    <dbReference type="NCBI Taxonomy" id="2307010"/>
    <lineage>
        <taxon>Bacteria</taxon>
        <taxon>Bacillati</taxon>
        <taxon>Bacillota</taxon>
        <taxon>Clostridia</taxon>
        <taxon>Lachnospirales</taxon>
        <taxon>Lachnospiraceae</taxon>
        <taxon>Candidatus Galacturonatibacter</taxon>
    </lineage>
</organism>
<evidence type="ECO:0000313" key="7">
    <source>
        <dbReference type="Proteomes" id="UP000461768"/>
    </source>
</evidence>
<dbReference type="GO" id="GO:0016788">
    <property type="term" value="F:hydrolase activity, acting on ester bonds"/>
    <property type="evidence" value="ECO:0007669"/>
    <property type="project" value="InterPro"/>
</dbReference>
<evidence type="ECO:0000256" key="3">
    <source>
        <dbReference type="ARBA" id="ARBA00022801"/>
    </source>
</evidence>
<sequence length="314" mass="35293">MIENLLHTKTGEKKEFFLEINGIERLPVTLIEGKEKGKTLLITSGIHCTEYTGIETAIELAQELKPDQIKGRVILVHPVNRTGFEAGQLNSCVPKDNKNLNRVFPGNRDGSASEQIADYIVTNLHSQADYYIDMHGGNIQEDLTPYVYYVTVTTPEISQKAKEMANRVNVNYKVGSKVGGEGSYNYAGACKIPSILIERGCGGIWTKDDVVLYKEDIKNVMRFLGILEDSIQEIEYKPKRTKQILEIYSSVAGCWYPAKRAGEKVCKGELAGEIKDYFGNIIEKYYFKENGVILFQISSLGIQERQNIITYGQI</sequence>
<dbReference type="PANTHER" id="PTHR37326">
    <property type="entry name" value="BLL3975 PROTEIN"/>
    <property type="match status" value="1"/>
</dbReference>
<dbReference type="AlphaFoldDB" id="A0A7V7QM61"/>
<dbReference type="Proteomes" id="UP000461768">
    <property type="component" value="Unassembled WGS sequence"/>
</dbReference>
<dbReference type="Pfam" id="PF24827">
    <property type="entry name" value="AstE_AspA_cat"/>
    <property type="match status" value="1"/>
</dbReference>
<dbReference type="CDD" id="cd06254">
    <property type="entry name" value="M14_ASTE_ASPA-like"/>
    <property type="match status" value="1"/>
</dbReference>
<dbReference type="GO" id="GO:0046872">
    <property type="term" value="F:metal ion binding"/>
    <property type="evidence" value="ECO:0007669"/>
    <property type="project" value="UniProtKB-KW"/>
</dbReference>
<dbReference type="InterPro" id="IPR055438">
    <property type="entry name" value="AstE_AspA_cat"/>
</dbReference>
<gene>
    <name evidence="6" type="ORF">F7O84_04700</name>
</gene>
<reference evidence="6 7" key="2">
    <citation type="submission" date="2020-02" db="EMBL/GenBank/DDBJ databases">
        <title>Candidatus Galacturonibacter soehngenii shows hetero-acetogenic catabolism of galacturonic acid but lacks a canonical carbon monoxide dehydrogenase/acetyl-CoA synthase complex.</title>
        <authorList>
            <person name="Diender M."/>
            <person name="Stouten G.R."/>
            <person name="Petersen J.F."/>
            <person name="Nielsen P.H."/>
            <person name="Dueholm M.S."/>
            <person name="Pronk J.T."/>
            <person name="Van Loosdrecht M.C.M."/>
        </authorList>
    </citation>
    <scope>NUCLEOTIDE SEQUENCE [LARGE SCALE GENOMIC DNA]</scope>
    <source>
        <strain evidence="6">GalUA</strain>
    </source>
</reference>
<dbReference type="Gene3D" id="3.40.630.10">
    <property type="entry name" value="Zn peptidases"/>
    <property type="match status" value="1"/>
</dbReference>